<dbReference type="EMBL" id="SNRW01010682">
    <property type="protein sequence ID" value="KAA6376212.1"/>
    <property type="molecule type" value="Genomic_DNA"/>
</dbReference>
<dbReference type="InterPro" id="IPR035892">
    <property type="entry name" value="C2_domain_sf"/>
</dbReference>
<proteinExistence type="predicted"/>
<dbReference type="AlphaFoldDB" id="A0A5J4V1H2"/>
<dbReference type="SUPFAM" id="SSF49562">
    <property type="entry name" value="C2 domain (Calcium/lipid-binding domain, CaLB)"/>
    <property type="match status" value="1"/>
</dbReference>
<name>A0A5J4V1H2_9EUKA</name>
<evidence type="ECO:0000313" key="2">
    <source>
        <dbReference type="Proteomes" id="UP000324800"/>
    </source>
</evidence>
<evidence type="ECO:0000313" key="1">
    <source>
        <dbReference type="EMBL" id="KAA6376212.1"/>
    </source>
</evidence>
<organism evidence="1 2">
    <name type="scientific">Streblomastix strix</name>
    <dbReference type="NCBI Taxonomy" id="222440"/>
    <lineage>
        <taxon>Eukaryota</taxon>
        <taxon>Metamonada</taxon>
        <taxon>Preaxostyla</taxon>
        <taxon>Oxymonadida</taxon>
        <taxon>Streblomastigidae</taxon>
        <taxon>Streblomastix</taxon>
    </lineage>
</organism>
<sequence length="121" mass="13887">MQVIRNEDVYGEELPGNAKLLDKSGNKQESDVHWRSTNGTGNFNYRMIYALILPSKVPRFCLQVWDKNKIHSNASIADAVLHLGGIFKKAYRTKNVVSIPKQWLNMTHPMFKGIQMKVEIK</sequence>
<protein>
    <submittedName>
        <fullName evidence="1">Uncharacterized protein</fullName>
    </submittedName>
</protein>
<dbReference type="Proteomes" id="UP000324800">
    <property type="component" value="Unassembled WGS sequence"/>
</dbReference>
<dbReference type="Gene3D" id="2.60.40.150">
    <property type="entry name" value="C2 domain"/>
    <property type="match status" value="1"/>
</dbReference>
<reference evidence="1 2" key="1">
    <citation type="submission" date="2019-03" db="EMBL/GenBank/DDBJ databases">
        <title>Single cell metagenomics reveals metabolic interactions within the superorganism composed of flagellate Streblomastix strix and complex community of Bacteroidetes bacteria on its surface.</title>
        <authorList>
            <person name="Treitli S.C."/>
            <person name="Kolisko M."/>
            <person name="Husnik F."/>
            <person name="Keeling P."/>
            <person name="Hampl V."/>
        </authorList>
    </citation>
    <scope>NUCLEOTIDE SEQUENCE [LARGE SCALE GENOMIC DNA]</scope>
    <source>
        <strain evidence="1">ST1C</strain>
    </source>
</reference>
<gene>
    <name evidence="1" type="ORF">EZS28_028263</name>
</gene>
<dbReference type="OrthoDB" id="270970at2759"/>
<comment type="caution">
    <text evidence="1">The sequence shown here is derived from an EMBL/GenBank/DDBJ whole genome shotgun (WGS) entry which is preliminary data.</text>
</comment>
<accession>A0A5J4V1H2</accession>